<keyword evidence="4 9" id="KW-1133">Transmembrane helix</keyword>
<evidence type="ECO:0000313" key="12">
    <source>
        <dbReference type="Proteomes" id="UP000001949"/>
    </source>
</evidence>
<dbReference type="Pfam" id="PF07766">
    <property type="entry name" value="LETM1_RBD"/>
    <property type="match status" value="1"/>
</dbReference>
<dbReference type="KEGG" id="tpv:TP04_0549"/>
<evidence type="ECO:0000256" key="7">
    <source>
        <dbReference type="PROSITE-ProRule" id="PRU01094"/>
    </source>
</evidence>
<dbReference type="GeneID" id="3501112"/>
<evidence type="ECO:0000256" key="6">
    <source>
        <dbReference type="ARBA" id="ARBA00023136"/>
    </source>
</evidence>
<dbReference type="PANTHER" id="PTHR14009:SF1">
    <property type="entry name" value="MITOCHONDRIAL PROTON_CALCIUM EXCHANGER PROTEIN"/>
    <property type="match status" value="1"/>
</dbReference>
<evidence type="ECO:0000259" key="10">
    <source>
        <dbReference type="PROSITE" id="PS51758"/>
    </source>
</evidence>
<feature type="domain" description="Letm1 RBD" evidence="10">
    <location>
        <begin position="289"/>
        <end position="509"/>
    </location>
</feature>
<comment type="caution">
    <text evidence="11">The sequence shown here is derived from an EMBL/GenBank/DDBJ whole genome shotgun (WGS) entry which is preliminary data.</text>
</comment>
<evidence type="ECO:0000256" key="5">
    <source>
        <dbReference type="ARBA" id="ARBA00023128"/>
    </source>
</evidence>
<dbReference type="STRING" id="5875.Q4N224"/>
<dbReference type="PROSITE" id="PS51758">
    <property type="entry name" value="LETM1_RBD"/>
    <property type="match status" value="1"/>
</dbReference>
<dbReference type="EMBL" id="AAGK01000004">
    <property type="protein sequence ID" value="EAN31901.1"/>
    <property type="molecule type" value="Genomic_DNA"/>
</dbReference>
<dbReference type="eggNOG" id="KOG1043">
    <property type="taxonomic scope" value="Eukaryota"/>
</dbReference>
<keyword evidence="5 7" id="KW-0496">Mitochondrion</keyword>
<dbReference type="InterPro" id="IPR033122">
    <property type="entry name" value="LETM1-like_RBD"/>
</dbReference>
<dbReference type="PANTHER" id="PTHR14009">
    <property type="entry name" value="LEUCINE ZIPPER-EF-HAND CONTAINING TRANSMEMBRANE PROTEIN"/>
    <property type="match status" value="1"/>
</dbReference>
<reference evidence="11 12" key="1">
    <citation type="journal article" date="2005" name="Science">
        <title>Genome sequence of Theileria parva, a bovine pathogen that transforms lymphocytes.</title>
        <authorList>
            <person name="Gardner M.J."/>
            <person name="Bishop R."/>
            <person name="Shah T."/>
            <person name="de Villiers E.P."/>
            <person name="Carlton J.M."/>
            <person name="Hall N."/>
            <person name="Ren Q."/>
            <person name="Paulsen I.T."/>
            <person name="Pain A."/>
            <person name="Berriman M."/>
            <person name="Wilson R.J.M."/>
            <person name="Sato S."/>
            <person name="Ralph S.A."/>
            <person name="Mann D.J."/>
            <person name="Xiong Z."/>
            <person name="Shallom S.J."/>
            <person name="Weidman J."/>
            <person name="Jiang L."/>
            <person name="Lynn J."/>
            <person name="Weaver B."/>
            <person name="Shoaibi A."/>
            <person name="Domingo A.R."/>
            <person name="Wasawo D."/>
            <person name="Crabtree J."/>
            <person name="Wortman J.R."/>
            <person name="Haas B."/>
            <person name="Angiuoli S.V."/>
            <person name="Creasy T.H."/>
            <person name="Lu C."/>
            <person name="Suh B."/>
            <person name="Silva J.C."/>
            <person name="Utterback T.R."/>
            <person name="Feldblyum T.V."/>
            <person name="Pertea M."/>
            <person name="Allen J."/>
            <person name="Nierman W.C."/>
            <person name="Taracha E.L.N."/>
            <person name="Salzberg S.L."/>
            <person name="White O.R."/>
            <person name="Fitzhugh H.A."/>
            <person name="Morzaria S."/>
            <person name="Venter J.C."/>
            <person name="Fraser C.M."/>
            <person name="Nene V."/>
        </authorList>
    </citation>
    <scope>NUCLEOTIDE SEQUENCE [LARGE SCALE GENOMIC DNA]</scope>
    <source>
        <strain evidence="11 12">Muguga</strain>
    </source>
</reference>
<keyword evidence="12" id="KW-1185">Reference proteome</keyword>
<evidence type="ECO:0000256" key="8">
    <source>
        <dbReference type="SAM" id="MobiDB-lite"/>
    </source>
</evidence>
<comment type="subcellular location">
    <subcellularLocation>
        <location evidence="1">Mitochondrion inner membrane</location>
        <topology evidence="1">Single-pass membrane protein</topology>
    </subcellularLocation>
</comment>
<organism evidence="11 12">
    <name type="scientific">Theileria parva</name>
    <name type="common">East coast fever infection agent</name>
    <dbReference type="NCBI Taxonomy" id="5875"/>
    <lineage>
        <taxon>Eukaryota</taxon>
        <taxon>Sar</taxon>
        <taxon>Alveolata</taxon>
        <taxon>Apicomplexa</taxon>
        <taxon>Aconoidasida</taxon>
        <taxon>Piroplasmida</taxon>
        <taxon>Theileriidae</taxon>
        <taxon>Theileria</taxon>
    </lineage>
</organism>
<feature type="transmembrane region" description="Helical" evidence="9">
    <location>
        <begin position="242"/>
        <end position="265"/>
    </location>
</feature>
<evidence type="ECO:0000313" key="11">
    <source>
        <dbReference type="EMBL" id="EAN31901.1"/>
    </source>
</evidence>
<keyword evidence="2 9" id="KW-0812">Transmembrane</keyword>
<evidence type="ECO:0000256" key="4">
    <source>
        <dbReference type="ARBA" id="ARBA00022989"/>
    </source>
</evidence>
<dbReference type="InterPro" id="IPR044202">
    <property type="entry name" value="LETM1/MDM38-like"/>
</dbReference>
<dbReference type="GO" id="GO:0030003">
    <property type="term" value="P:intracellular monoatomic cation homeostasis"/>
    <property type="evidence" value="ECO:0007669"/>
    <property type="project" value="TreeGrafter"/>
</dbReference>
<evidence type="ECO:0000256" key="1">
    <source>
        <dbReference type="ARBA" id="ARBA00004434"/>
    </source>
</evidence>
<dbReference type="GO" id="GO:0043022">
    <property type="term" value="F:ribosome binding"/>
    <property type="evidence" value="ECO:0007669"/>
    <property type="project" value="InterPro"/>
</dbReference>
<feature type="compositionally biased region" description="Acidic residues" evidence="8">
    <location>
        <begin position="568"/>
        <end position="586"/>
    </location>
</feature>
<evidence type="ECO:0000256" key="2">
    <source>
        <dbReference type="ARBA" id="ARBA00022692"/>
    </source>
</evidence>
<feature type="region of interest" description="Disordered" evidence="8">
    <location>
        <begin position="559"/>
        <end position="603"/>
    </location>
</feature>
<dbReference type="VEuPathDB" id="PiroplasmaDB:TpMuguga_04g00549"/>
<keyword evidence="6 9" id="KW-0472">Membrane</keyword>
<sequence length="693" mass="80936">MLRFTSLYSLYRLDYLVFKPYLNKQYNTLLNGRFMSITLPNYFKTSRIQSTFICNHHFSDIKNYHTHTSLSNYHTNSLNNNIIFNQPVDCRSNFNSNYYGNNLKLAFSTETTPKNEVVKSKKKPSLIKKVVKVPLVLVKWIVYIPYRIGRGIFRVFSLTFRGFNKLAKLAARAAVLQKVTGVSGIFKSIVGGIKHTIHWCKTGSKLYAANVKVSYYILKKLIRGHPMRYHERKLLMKTMNDALKLVPFSLFIIVPFAEFLLPLVIRFFPQMLPSTFQTNNNKDDDYLQKKLMAKKELATFFQELVQERTNQILQEELDSSMRTKAEALKQFQERLLNKSDDMNPFLSANELLVFSKLFKKEFVLDKMSYQTLKVMCKLLGITPFALKSHLVLQLRHHLLKIQREDRLILWEGVESLDMEELQEACKERAMKFYNVTKEQLQQQLKQWLDLSSRREINPILLLWSRCITMTHEPMVIKETGAAADSLETVDPQEILVDANAEETLEEKPEEKVGRSKIKVIQDVVEAAQVDEEQLHEREERLEELSEKVKELKEIIEKSKEEETISNFESEDVVPSEELLNMEDDIPPSERKKQAESDDEHSKFETLSKEELVQRHRDLLSSLDVQMQISDLQYHQLTELYSYMVKISENSTPNEPIKIDHNDLKLLLDSTRNDFKQIETLSAQFQKVSQNLTS</sequence>
<dbReference type="InParanoid" id="Q4N224"/>
<evidence type="ECO:0000256" key="3">
    <source>
        <dbReference type="ARBA" id="ARBA00022792"/>
    </source>
</evidence>
<protein>
    <recommendedName>
        <fullName evidence="10">Letm1 RBD domain-containing protein</fullName>
    </recommendedName>
</protein>
<accession>Q4N224</accession>
<feature type="compositionally biased region" description="Basic and acidic residues" evidence="8">
    <location>
        <begin position="587"/>
        <end position="603"/>
    </location>
</feature>
<proteinExistence type="predicted"/>
<evidence type="ECO:0000256" key="9">
    <source>
        <dbReference type="SAM" id="Phobius"/>
    </source>
</evidence>
<dbReference type="AlphaFoldDB" id="Q4N224"/>
<dbReference type="OMA" id="HTIHWCK"/>
<gene>
    <name evidence="11" type="ordered locus">TP04_0549</name>
</gene>
<name>Q4N224_THEPA</name>
<dbReference type="GO" id="GO:0005743">
    <property type="term" value="C:mitochondrial inner membrane"/>
    <property type="evidence" value="ECO:0007669"/>
    <property type="project" value="UniProtKB-SubCell"/>
</dbReference>
<keyword evidence="3" id="KW-0999">Mitochondrion inner membrane</keyword>
<dbReference type="Proteomes" id="UP000001949">
    <property type="component" value="Unassembled WGS sequence"/>
</dbReference>